<feature type="region of interest" description="Disordered" evidence="1">
    <location>
        <begin position="256"/>
        <end position="306"/>
    </location>
</feature>
<organism evidence="3">
    <name type="scientific">Chlorella variabilis</name>
    <name type="common">Green alga</name>
    <dbReference type="NCBI Taxonomy" id="554065"/>
    <lineage>
        <taxon>Eukaryota</taxon>
        <taxon>Viridiplantae</taxon>
        <taxon>Chlorophyta</taxon>
        <taxon>core chlorophytes</taxon>
        <taxon>Trebouxiophyceae</taxon>
        <taxon>Chlorellales</taxon>
        <taxon>Chlorellaceae</taxon>
        <taxon>Chlorella clade</taxon>
        <taxon>Chlorella</taxon>
    </lineage>
</organism>
<dbReference type="OrthoDB" id="514289at2759"/>
<dbReference type="KEGG" id="cvr:CHLNCDRAFT_137882"/>
<dbReference type="GeneID" id="17358402"/>
<keyword evidence="3" id="KW-1185">Reference proteome</keyword>
<evidence type="ECO:0000313" key="3">
    <source>
        <dbReference type="Proteomes" id="UP000008141"/>
    </source>
</evidence>
<gene>
    <name evidence="2" type="ORF">CHLNCDRAFT_137882</name>
</gene>
<reference evidence="2 3" key="1">
    <citation type="journal article" date="2010" name="Plant Cell">
        <title>The Chlorella variabilis NC64A genome reveals adaptation to photosymbiosis, coevolution with viruses, and cryptic sex.</title>
        <authorList>
            <person name="Blanc G."/>
            <person name="Duncan G."/>
            <person name="Agarkova I."/>
            <person name="Borodovsky M."/>
            <person name="Gurnon J."/>
            <person name="Kuo A."/>
            <person name="Lindquist E."/>
            <person name="Lucas S."/>
            <person name="Pangilinan J."/>
            <person name="Polle J."/>
            <person name="Salamov A."/>
            <person name="Terry A."/>
            <person name="Yamada T."/>
            <person name="Dunigan D.D."/>
            <person name="Grigoriev I.V."/>
            <person name="Claverie J.M."/>
            <person name="Van Etten J.L."/>
        </authorList>
    </citation>
    <scope>NUCLEOTIDE SEQUENCE [LARGE SCALE GENOMIC DNA]</scope>
    <source>
        <strain evidence="2 3">NC64A</strain>
    </source>
</reference>
<evidence type="ECO:0000256" key="1">
    <source>
        <dbReference type="SAM" id="MobiDB-lite"/>
    </source>
</evidence>
<feature type="compositionally biased region" description="Gly residues" evidence="1">
    <location>
        <begin position="260"/>
        <end position="270"/>
    </location>
</feature>
<dbReference type="AlphaFoldDB" id="E1Z4R1"/>
<dbReference type="Proteomes" id="UP000008141">
    <property type="component" value="Unassembled WGS sequence"/>
</dbReference>
<feature type="region of interest" description="Disordered" evidence="1">
    <location>
        <begin position="78"/>
        <end position="99"/>
    </location>
</feature>
<name>E1Z4R1_CHLVA</name>
<dbReference type="InParanoid" id="E1Z4R1"/>
<proteinExistence type="predicted"/>
<sequence>MDDTPAAARDSDPVQALFERHLGPPKQLPGVLRASTSSEGAARREEEELRFKMSRGRALDYQAVPSVGALLGLTYHPARQPPHSVRRRGQQPAAAQPAHSTLWALVQPTDALGINTALSASDAGASRLTGFAGWTQEGFVDVTRRASLEYILTQRPASGLAAELDLLSTLPKLPLLPQLTARHRMAASQSTTGVQHSSTLSAPLLRGTAVARLHVQEPALGAAAAGSTLTLEVEGRGKRSRGLAGNVKLSPTLLGAFHGTNGGGSNGSGSNGSNTTSRSVSDSDDECGNSSNGGGKAEQRRQHMPGLRLQMQPTAVRSWEDVSGRWQQAWGGAVRSTLGYQAQQRRWSLELGHKLSGKVTASGSLAWDGPVGLAASAAGGAAGDDAQHHLLARLRSYADGSKLRRAGLKLACRLPPPPAGAAGTKPQRRQLQLESHYDAEVGEATHGLKLRLGGRGGADYRQQHRRYELSLQTRPRQRQLDVTLDFFTPL</sequence>
<feature type="region of interest" description="Disordered" evidence="1">
    <location>
        <begin position="1"/>
        <end position="46"/>
    </location>
</feature>
<protein>
    <submittedName>
        <fullName evidence="2">Expressed protein</fullName>
    </submittedName>
</protein>
<dbReference type="RefSeq" id="XP_005851496.1">
    <property type="nucleotide sequence ID" value="XM_005851434.1"/>
</dbReference>
<accession>E1Z4R1</accession>
<evidence type="ECO:0000313" key="2">
    <source>
        <dbReference type="EMBL" id="EFN59394.1"/>
    </source>
</evidence>
<dbReference type="EMBL" id="GL433836">
    <property type="protein sequence ID" value="EFN59394.1"/>
    <property type="molecule type" value="Genomic_DNA"/>
</dbReference>